<keyword evidence="2" id="KW-0732">Signal</keyword>
<evidence type="ECO:0008006" key="5">
    <source>
        <dbReference type="Google" id="ProtNLM"/>
    </source>
</evidence>
<feature type="signal peptide" evidence="2">
    <location>
        <begin position="1"/>
        <end position="32"/>
    </location>
</feature>
<evidence type="ECO:0000313" key="3">
    <source>
        <dbReference type="EMBL" id="OGF74577.1"/>
    </source>
</evidence>
<dbReference type="EMBL" id="MFHQ01000013">
    <property type="protein sequence ID" value="OGF74577.1"/>
    <property type="molecule type" value="Genomic_DNA"/>
</dbReference>
<dbReference type="STRING" id="1798338.A3J56_03365"/>
<reference evidence="3 4" key="1">
    <citation type="journal article" date="2016" name="Nat. Commun.">
        <title>Thousands of microbial genomes shed light on interconnected biogeochemical processes in an aquifer system.</title>
        <authorList>
            <person name="Anantharaman K."/>
            <person name="Brown C.T."/>
            <person name="Hug L.A."/>
            <person name="Sharon I."/>
            <person name="Castelle C.J."/>
            <person name="Probst A.J."/>
            <person name="Thomas B.C."/>
            <person name="Singh A."/>
            <person name="Wilkins M.J."/>
            <person name="Karaoz U."/>
            <person name="Brodie E.L."/>
            <person name="Williams K.H."/>
            <person name="Hubbard S.S."/>
            <person name="Banfield J.F."/>
        </authorList>
    </citation>
    <scope>NUCLEOTIDE SEQUENCE [LARGE SCALE GENOMIC DNA]</scope>
</reference>
<keyword evidence="1" id="KW-1133">Transmembrane helix</keyword>
<evidence type="ECO:0000256" key="2">
    <source>
        <dbReference type="SAM" id="SignalP"/>
    </source>
</evidence>
<keyword evidence="1" id="KW-0472">Membrane</keyword>
<comment type="caution">
    <text evidence="3">The sequence shown here is derived from an EMBL/GenBank/DDBJ whole genome shotgun (WGS) entry which is preliminary data.</text>
</comment>
<sequence>MRLHLLHCVNPVRSFGLSVLVLLLLTALPVGAECNPATQLCNPLQANSFGELVQSLARALVAVAIPIVVIFLIYSGFLFVSARGNEQQLEKAKKTFYWTIVGAAVVVGAYALASAIVDFARTLGGNGG</sequence>
<proteinExistence type="predicted"/>
<organism evidence="3 4">
    <name type="scientific">Candidatus Giovannonibacteria bacterium RIFCSPHIGHO2_02_FULL_46_20</name>
    <dbReference type="NCBI Taxonomy" id="1798338"/>
    <lineage>
        <taxon>Bacteria</taxon>
        <taxon>Candidatus Giovannoniibacteriota</taxon>
    </lineage>
</organism>
<protein>
    <recommendedName>
        <fullName evidence="5">TrbC/VIRB2 family protein</fullName>
    </recommendedName>
</protein>
<dbReference type="AlphaFoldDB" id="A0A1F5WG49"/>
<gene>
    <name evidence="3" type="ORF">A3J56_03365</name>
</gene>
<evidence type="ECO:0000256" key="1">
    <source>
        <dbReference type="SAM" id="Phobius"/>
    </source>
</evidence>
<name>A0A1F5WG49_9BACT</name>
<feature type="transmembrane region" description="Helical" evidence="1">
    <location>
        <begin position="96"/>
        <end position="117"/>
    </location>
</feature>
<dbReference type="InterPro" id="IPR043993">
    <property type="entry name" value="T4SS_pilin"/>
</dbReference>
<feature type="chain" id="PRO_5009522164" description="TrbC/VIRB2 family protein" evidence="2">
    <location>
        <begin position="33"/>
        <end position="128"/>
    </location>
</feature>
<evidence type="ECO:0000313" key="4">
    <source>
        <dbReference type="Proteomes" id="UP000178406"/>
    </source>
</evidence>
<accession>A0A1F5WG49</accession>
<keyword evidence="1" id="KW-0812">Transmembrane</keyword>
<dbReference type="Proteomes" id="UP000178406">
    <property type="component" value="Unassembled WGS sequence"/>
</dbReference>
<dbReference type="Pfam" id="PF18895">
    <property type="entry name" value="T4SS_pilin"/>
    <property type="match status" value="1"/>
</dbReference>
<feature type="transmembrane region" description="Helical" evidence="1">
    <location>
        <begin position="56"/>
        <end position="80"/>
    </location>
</feature>